<dbReference type="AlphaFoldDB" id="A0A812QGK2"/>
<keyword evidence="3" id="KW-1185">Reference proteome</keyword>
<reference evidence="2" key="1">
    <citation type="submission" date="2021-02" db="EMBL/GenBank/DDBJ databases">
        <authorList>
            <person name="Dougan E. K."/>
            <person name="Rhodes N."/>
            <person name="Thang M."/>
            <person name="Chan C."/>
        </authorList>
    </citation>
    <scope>NUCLEOTIDE SEQUENCE</scope>
</reference>
<feature type="transmembrane region" description="Helical" evidence="1">
    <location>
        <begin position="62"/>
        <end position="85"/>
    </location>
</feature>
<dbReference type="Proteomes" id="UP000604046">
    <property type="component" value="Unassembled WGS sequence"/>
</dbReference>
<accession>A0A812QGK2</accession>
<evidence type="ECO:0000256" key="1">
    <source>
        <dbReference type="SAM" id="Phobius"/>
    </source>
</evidence>
<organism evidence="2 3">
    <name type="scientific">Symbiodinium natans</name>
    <dbReference type="NCBI Taxonomy" id="878477"/>
    <lineage>
        <taxon>Eukaryota</taxon>
        <taxon>Sar</taxon>
        <taxon>Alveolata</taxon>
        <taxon>Dinophyceae</taxon>
        <taxon>Suessiales</taxon>
        <taxon>Symbiodiniaceae</taxon>
        <taxon>Symbiodinium</taxon>
    </lineage>
</organism>
<dbReference type="Gene3D" id="3.90.1150.10">
    <property type="entry name" value="Aspartate Aminotransferase, domain 1"/>
    <property type="match status" value="1"/>
</dbReference>
<sequence length="262" mass="29182">MSKLQAWRAVQAPWKAVKRAHGFIQKTLFEGEAPTLYRLKANKYAHCYGAPKRGANRSLQHLAPYLAGAVLAGMATFFVVLPLSFNRSYEASKQRYEAFARQNAQHAELLERQYDRGQFARHPVACPLATSDPFEHEYGSFQWDSTILSVDGDVDSAARELIRVVGQPEASLAEDDEPVESPDPERVQAAKRAGAQTKSVFGEFSGLARMLGDSCVDLGQGFPNYDPPDFVVQALRDELDGTGKGKVRTRHQYTRTTFRLSL</sequence>
<gene>
    <name evidence="2" type="ORF">SNAT2548_LOCUS21179</name>
</gene>
<proteinExistence type="predicted"/>
<evidence type="ECO:0000313" key="2">
    <source>
        <dbReference type="EMBL" id="CAE7388438.1"/>
    </source>
</evidence>
<comment type="caution">
    <text evidence="2">The sequence shown here is derived from an EMBL/GenBank/DDBJ whole genome shotgun (WGS) entry which is preliminary data.</text>
</comment>
<name>A0A812QGK2_9DINO</name>
<dbReference type="InterPro" id="IPR015422">
    <property type="entry name" value="PyrdxlP-dep_Trfase_small"/>
</dbReference>
<keyword evidence="1" id="KW-0472">Membrane</keyword>
<dbReference type="OrthoDB" id="2414662at2759"/>
<keyword evidence="1" id="KW-0812">Transmembrane</keyword>
<keyword evidence="1" id="KW-1133">Transmembrane helix</keyword>
<evidence type="ECO:0000313" key="3">
    <source>
        <dbReference type="Proteomes" id="UP000604046"/>
    </source>
</evidence>
<protein>
    <submittedName>
        <fullName evidence="2">Uncharacterized protein</fullName>
    </submittedName>
</protein>
<dbReference type="EMBL" id="CAJNDS010002238">
    <property type="protein sequence ID" value="CAE7388438.1"/>
    <property type="molecule type" value="Genomic_DNA"/>
</dbReference>